<name>A0ABY6LUC1_9ARAC</name>
<dbReference type="Proteomes" id="UP001235939">
    <property type="component" value="Chromosome X"/>
</dbReference>
<evidence type="ECO:0000313" key="1">
    <source>
        <dbReference type="EMBL" id="UYV83932.1"/>
    </source>
</evidence>
<reference evidence="1 2" key="1">
    <citation type="submission" date="2022-03" db="EMBL/GenBank/DDBJ databases">
        <title>A chromosomal length assembly of Cordylochernes scorpioides.</title>
        <authorList>
            <person name="Zeh D."/>
            <person name="Zeh J."/>
        </authorList>
    </citation>
    <scope>NUCLEOTIDE SEQUENCE [LARGE SCALE GENOMIC DNA]</scope>
    <source>
        <strain evidence="1">IN4F17</strain>
        <tissue evidence="1">Whole Body</tissue>
    </source>
</reference>
<sequence>MRGCLEKSISRIALGRDAMMKLYMITYRCMTLRKIEREIIETIEMRSKAVLPQSTRQTGVTSEVSHGALHADGGELVVLGLGLLHHAVQRADHRHVLAHARAAVGLTEGVGTPLRQFPLALERHSEGFLVKPVGLEGEVEAHDAEVADSNQLHPVLGVLHEAEREGD</sequence>
<dbReference type="EMBL" id="CP092886">
    <property type="protein sequence ID" value="UYV83932.1"/>
    <property type="molecule type" value="Genomic_DNA"/>
</dbReference>
<organism evidence="1 2">
    <name type="scientific">Cordylochernes scorpioides</name>
    <dbReference type="NCBI Taxonomy" id="51811"/>
    <lineage>
        <taxon>Eukaryota</taxon>
        <taxon>Metazoa</taxon>
        <taxon>Ecdysozoa</taxon>
        <taxon>Arthropoda</taxon>
        <taxon>Chelicerata</taxon>
        <taxon>Arachnida</taxon>
        <taxon>Pseudoscorpiones</taxon>
        <taxon>Cheliferoidea</taxon>
        <taxon>Chernetidae</taxon>
        <taxon>Cordylochernes</taxon>
    </lineage>
</organism>
<gene>
    <name evidence="1" type="ORF">LAZ67_X000631</name>
</gene>
<accession>A0ABY6LUC1</accession>
<protein>
    <submittedName>
        <fullName evidence="1">Uncharacterized protein</fullName>
    </submittedName>
</protein>
<evidence type="ECO:0000313" key="2">
    <source>
        <dbReference type="Proteomes" id="UP001235939"/>
    </source>
</evidence>
<proteinExistence type="predicted"/>
<keyword evidence="2" id="KW-1185">Reference proteome</keyword>